<dbReference type="VEuPathDB" id="FungiDB:EMCG_00736"/>
<dbReference type="EMBL" id="PDND01000069">
    <property type="protein sequence ID" value="PGH33208.1"/>
    <property type="molecule type" value="Genomic_DNA"/>
</dbReference>
<sequence>MAGLTDLANELLYGIFDFLPNSDVKNIRLTCRFLYTVTPLTLSRVFISPFKRDLEVLRSVANHPVFSQQITEIVWDDRRLHLDEATHIEIAQFYDTGVCNVQSVFGHLEQVDESRYVDRRRASLQKALIGLYGHMGEWERAHHLLLRLYDEQQSVLESCEDVETFRFALQAFPRLRRVTIADNCLKKCVEWRRYSTPLMRSLPSWLLKPWPCSILGNGNVCYIAGPTLRGYYAAVRELSRSSRTVSEFIMEPSCRGVDLINDLNIFNSSKEDFIFLIMRNNLTSLEYTLDGYVRLHPTWPWNDIPKSILRMTLSCAQALEHFALNTTVEPCRSRLLHSPVPLLDILPMERWRVLRTFSLRCFVLTLDDFILFLSALPATITSLEFHMVMFFSTKWEEVLYYLRDIVGWGSDPNLPLPTLTVSLRLEYSSSQIVILRDELKLFFERKAPNPFTTLCRPGFESQGSGVTDDSVLPGFGRVVDDFDAI</sequence>
<accession>A0A2B7ZJ64</accession>
<evidence type="ECO:0008006" key="3">
    <source>
        <dbReference type="Google" id="ProtNLM"/>
    </source>
</evidence>
<proteinExistence type="predicted"/>
<comment type="caution">
    <text evidence="1">The sequence shown here is derived from an EMBL/GenBank/DDBJ whole genome shotgun (WGS) entry which is preliminary data.</text>
</comment>
<reference evidence="1 2" key="1">
    <citation type="submission" date="2017-10" db="EMBL/GenBank/DDBJ databases">
        <title>Comparative genomics in systemic dimorphic fungi from Ajellomycetaceae.</title>
        <authorList>
            <person name="Munoz J.F."/>
            <person name="Mcewen J.G."/>
            <person name="Clay O.K."/>
            <person name="Cuomo C.A."/>
        </authorList>
    </citation>
    <scope>NUCLEOTIDE SEQUENCE [LARGE SCALE GENOMIC DNA]</scope>
    <source>
        <strain evidence="1 2">UAMH4076</strain>
    </source>
</reference>
<name>A0A2B7ZJ64_9EURO</name>
<evidence type="ECO:0000313" key="1">
    <source>
        <dbReference type="EMBL" id="PGH33208.1"/>
    </source>
</evidence>
<keyword evidence="2" id="KW-1185">Reference proteome</keyword>
<dbReference type="Proteomes" id="UP000226031">
    <property type="component" value="Unassembled WGS sequence"/>
</dbReference>
<protein>
    <recommendedName>
        <fullName evidence="3">F-box domain-containing protein</fullName>
    </recommendedName>
</protein>
<evidence type="ECO:0000313" key="2">
    <source>
        <dbReference type="Proteomes" id="UP000226031"/>
    </source>
</evidence>
<gene>
    <name evidence="1" type="ORF">GX50_03969</name>
</gene>
<organism evidence="1 2">
    <name type="scientific">[Emmonsia] crescens</name>
    <dbReference type="NCBI Taxonomy" id="73230"/>
    <lineage>
        <taxon>Eukaryota</taxon>
        <taxon>Fungi</taxon>
        <taxon>Dikarya</taxon>
        <taxon>Ascomycota</taxon>
        <taxon>Pezizomycotina</taxon>
        <taxon>Eurotiomycetes</taxon>
        <taxon>Eurotiomycetidae</taxon>
        <taxon>Onygenales</taxon>
        <taxon>Ajellomycetaceae</taxon>
        <taxon>Emergomyces</taxon>
    </lineage>
</organism>
<dbReference type="AlphaFoldDB" id="A0A2B7ZJ64"/>